<dbReference type="InterPro" id="IPR000743">
    <property type="entry name" value="Glyco_hydro_28"/>
</dbReference>
<feature type="chain" id="PRO_5003470746" evidence="5">
    <location>
        <begin position="23"/>
        <end position="452"/>
    </location>
</feature>
<dbReference type="Pfam" id="PF00295">
    <property type="entry name" value="Glyco_hydro_28"/>
    <property type="match status" value="1"/>
</dbReference>
<dbReference type="SUPFAM" id="SSF51126">
    <property type="entry name" value="Pectin lyase-like"/>
    <property type="match status" value="1"/>
</dbReference>
<keyword evidence="2 4" id="KW-0378">Hydrolase</keyword>
<dbReference type="EMBL" id="JF429405">
    <property type="protein sequence ID" value="AEQ20324.1"/>
    <property type="molecule type" value="Genomic_DNA"/>
</dbReference>
<feature type="signal peptide" evidence="5">
    <location>
        <begin position="1"/>
        <end position="22"/>
    </location>
</feature>
<protein>
    <submittedName>
        <fullName evidence="6">Endopygalactorunase</fullName>
    </submittedName>
</protein>
<dbReference type="PANTHER" id="PTHR31339">
    <property type="entry name" value="PECTIN LYASE-RELATED"/>
    <property type="match status" value="1"/>
</dbReference>
<keyword evidence="3 4" id="KW-0326">Glycosidase</keyword>
<comment type="similarity">
    <text evidence="1 4">Belongs to the glycosyl hydrolase 28 family.</text>
</comment>
<evidence type="ECO:0000256" key="1">
    <source>
        <dbReference type="ARBA" id="ARBA00008834"/>
    </source>
</evidence>
<dbReference type="Gene3D" id="2.160.20.10">
    <property type="entry name" value="Single-stranded right-handed beta-helix, Pectin lyase-like"/>
    <property type="match status" value="1"/>
</dbReference>
<sequence>MRSRPFFVVLGVIALSTGLARAAEFRANDYGAKGDGVTANTVAIQSAIDAAAKTGGTIVFASGVYLTGSIFLKSGTRLRVDKGVEIRGMQDQAAYPVMPTRIAGIEMKWPAALINVYEQSNVKISGQGVIDGDGKMWWDKYWQVRKDYEPKGLRWAADYDTPRPRLIQIYKSDNVELQGLTLRRSGFWTVHICYSRKVTVDGVTIRNNIGGRGPSTDGIDVDSSSDVLVQNADIECNDDAIVMKAGRDADGLRVNRPTENVVIHDVTVRDGAAGITFGSETSGGIRHVEAYRIHVLAPSPIGILFKSAATRGGTVEDISIHDIDMRNVPTAFSVNFNWNPNYSYAKIPQGLQNVPDYYKVMTQEVPRAQGLPHLKNIRISNIKASGSTQAFSVGAYADAPLQGVTFRNIDIQTQRAGTIQNAENWKFEKTRIQTADGSSVALKDSHGVTGLP</sequence>
<accession>G4WV72</accession>
<dbReference type="GO" id="GO:0004650">
    <property type="term" value="F:polygalacturonase activity"/>
    <property type="evidence" value="ECO:0007669"/>
    <property type="project" value="InterPro"/>
</dbReference>
<organism evidence="6">
    <name type="scientific">uncultured bacterium CSLG10</name>
    <dbReference type="NCBI Taxonomy" id="1091576"/>
    <lineage>
        <taxon>Bacteria</taxon>
        <taxon>environmental samples</taxon>
    </lineage>
</organism>
<name>G4WV72_9BACT</name>
<dbReference type="InterPro" id="IPR011050">
    <property type="entry name" value="Pectin_lyase_fold/virulence"/>
</dbReference>
<dbReference type="InterPro" id="IPR051801">
    <property type="entry name" value="GH28_Enzymes"/>
</dbReference>
<evidence type="ECO:0000256" key="2">
    <source>
        <dbReference type="ARBA" id="ARBA00022801"/>
    </source>
</evidence>
<evidence type="ECO:0000256" key="3">
    <source>
        <dbReference type="ARBA" id="ARBA00023295"/>
    </source>
</evidence>
<dbReference type="GO" id="GO:0005975">
    <property type="term" value="P:carbohydrate metabolic process"/>
    <property type="evidence" value="ECO:0007669"/>
    <property type="project" value="InterPro"/>
</dbReference>
<dbReference type="SMART" id="SM00710">
    <property type="entry name" value="PbH1"/>
    <property type="match status" value="7"/>
</dbReference>
<dbReference type="AlphaFoldDB" id="G4WV72"/>
<dbReference type="InterPro" id="IPR012334">
    <property type="entry name" value="Pectin_lyas_fold"/>
</dbReference>
<reference evidence="6" key="1">
    <citation type="journal article" date="2004" name="Appl. Environ. Microbiol.">
        <title>Long-chain N-acyltyrosine synthases from environmental DNA.</title>
        <authorList>
            <person name="Brady S.F."/>
            <person name="Chao C.J."/>
            <person name="Clardy J."/>
        </authorList>
    </citation>
    <scope>NUCLEOTIDE SEQUENCE</scope>
</reference>
<proteinExistence type="inferred from homology"/>
<dbReference type="InterPro" id="IPR006626">
    <property type="entry name" value="PbH1"/>
</dbReference>
<keyword evidence="5" id="KW-0732">Signal</keyword>
<evidence type="ECO:0000256" key="5">
    <source>
        <dbReference type="SAM" id="SignalP"/>
    </source>
</evidence>
<evidence type="ECO:0000313" key="6">
    <source>
        <dbReference type="EMBL" id="AEQ20324.1"/>
    </source>
</evidence>
<dbReference type="PANTHER" id="PTHR31339:SF9">
    <property type="entry name" value="PLASMIN AND FIBRONECTIN-BINDING PROTEIN A"/>
    <property type="match status" value="1"/>
</dbReference>
<evidence type="ECO:0000256" key="4">
    <source>
        <dbReference type="RuleBase" id="RU361169"/>
    </source>
</evidence>
<reference evidence="6" key="2">
    <citation type="journal article" date="2011" name="J. Bacteriol.">
        <title>Long-chain N-acyl amino acid synthases are linked to the putative PEP-CTERM/exosortase protein-sorting system in Gram-negative bacteria.</title>
        <authorList>
            <person name="Craig J.W."/>
            <person name="Cherry M.A."/>
            <person name="Brady S.F."/>
        </authorList>
    </citation>
    <scope>NUCLEOTIDE SEQUENCE</scope>
</reference>